<organism evidence="3 4">
    <name type="scientific">Zingiber officinale</name>
    <name type="common">Ginger</name>
    <name type="synonym">Amomum zingiber</name>
    <dbReference type="NCBI Taxonomy" id="94328"/>
    <lineage>
        <taxon>Eukaryota</taxon>
        <taxon>Viridiplantae</taxon>
        <taxon>Streptophyta</taxon>
        <taxon>Embryophyta</taxon>
        <taxon>Tracheophyta</taxon>
        <taxon>Spermatophyta</taxon>
        <taxon>Magnoliopsida</taxon>
        <taxon>Liliopsida</taxon>
        <taxon>Zingiberales</taxon>
        <taxon>Zingiberaceae</taxon>
        <taxon>Zingiber</taxon>
    </lineage>
</organism>
<dbReference type="Proteomes" id="UP000734854">
    <property type="component" value="Unassembled WGS sequence"/>
</dbReference>
<reference evidence="3 4" key="1">
    <citation type="submission" date="2020-08" db="EMBL/GenBank/DDBJ databases">
        <title>Plant Genome Project.</title>
        <authorList>
            <person name="Zhang R.-G."/>
        </authorList>
    </citation>
    <scope>NUCLEOTIDE SEQUENCE [LARGE SCALE GENOMIC DNA]</scope>
    <source>
        <tissue evidence="3">Rhizome</tissue>
    </source>
</reference>
<evidence type="ECO:0000313" key="3">
    <source>
        <dbReference type="EMBL" id="KAG6498311.1"/>
    </source>
</evidence>
<dbReference type="Gene3D" id="2.60.120.430">
    <property type="entry name" value="Galactose-binding lectin"/>
    <property type="match status" value="1"/>
</dbReference>
<dbReference type="PANTHER" id="PTHR45631:SF19">
    <property type="entry name" value="PROTEIN KINASE DOMAIN-CONTAINING PROTEIN"/>
    <property type="match status" value="1"/>
</dbReference>
<dbReference type="InterPro" id="IPR024788">
    <property type="entry name" value="Malectin-like_Carb-bd_dom"/>
</dbReference>
<name>A0A8J5L209_ZINOF</name>
<accession>A0A8J5L209</accession>
<comment type="caution">
    <text evidence="3">The sequence shown here is derived from an EMBL/GenBank/DDBJ whole genome shotgun (WGS) entry which is preliminary data.</text>
</comment>
<proteinExistence type="predicted"/>
<dbReference type="Pfam" id="PF12819">
    <property type="entry name" value="Malectin_like"/>
    <property type="match status" value="2"/>
</dbReference>
<protein>
    <recommendedName>
        <fullName evidence="2">Malectin-like domain-containing protein</fullName>
    </recommendedName>
</protein>
<sequence>MPGFVSVDCGGNESYTDELGLEWTLDSQFVYGETAIISAPNENRKQYMTVRYFPADNRKYCYTFNVTVRTRYLVRTSFLYGNFDESNVYPKFDISIGASHWTTIVIYDANTIVTHEVVILATAPTISICVSNATTGEPFISTIELRQFNGSLYHTDFETQFFLSLSARINFGAETNESVRYPDDPYDRIWESDSLKRANYLVDVAAGTQRISTTVPIDVNSDERPPSKVMQTAVVGQNDLKSDEIRKFRLVLPGNKELTHLIVNVEENAQRKYQLYEPGSYNISLPFVLSFAFKKTNDSSKGPILNAFEIYKYMEINYGSLDALTMESFVSHYPKEVWAQEGGDPCLPAPWSWVQCNSDPQPQIVSMY</sequence>
<comment type="subcellular location">
    <subcellularLocation>
        <location evidence="1">Membrane</location>
        <topology evidence="1">Single-pass membrane protein</topology>
    </subcellularLocation>
</comment>
<evidence type="ECO:0000256" key="1">
    <source>
        <dbReference type="ARBA" id="ARBA00004167"/>
    </source>
</evidence>
<evidence type="ECO:0000313" key="4">
    <source>
        <dbReference type="Proteomes" id="UP000734854"/>
    </source>
</evidence>
<gene>
    <name evidence="3" type="ORF">ZIOFF_046223</name>
</gene>
<keyword evidence="4" id="KW-1185">Reference proteome</keyword>
<dbReference type="PANTHER" id="PTHR45631">
    <property type="entry name" value="OS07G0107800 PROTEIN-RELATED"/>
    <property type="match status" value="1"/>
</dbReference>
<dbReference type="EMBL" id="JACMSC010000012">
    <property type="protein sequence ID" value="KAG6498311.1"/>
    <property type="molecule type" value="Genomic_DNA"/>
</dbReference>
<evidence type="ECO:0000259" key="2">
    <source>
        <dbReference type="Pfam" id="PF12819"/>
    </source>
</evidence>
<dbReference type="AlphaFoldDB" id="A0A8J5L209"/>
<dbReference type="GO" id="GO:0016020">
    <property type="term" value="C:membrane"/>
    <property type="evidence" value="ECO:0007669"/>
    <property type="project" value="UniProtKB-SubCell"/>
</dbReference>
<feature type="domain" description="Malectin-like" evidence="2">
    <location>
        <begin position="242"/>
        <end position="312"/>
    </location>
</feature>
<feature type="domain" description="Malectin-like" evidence="2">
    <location>
        <begin position="7"/>
        <end position="239"/>
    </location>
</feature>